<dbReference type="EMBL" id="CP127173">
    <property type="protein sequence ID" value="WIV59072.1"/>
    <property type="molecule type" value="Genomic_DNA"/>
</dbReference>
<name>A0ABY8XTW7_9PSEU</name>
<accession>A0ABY8XTW7</accession>
<protein>
    <submittedName>
        <fullName evidence="2">Uncharacterized protein</fullName>
    </submittedName>
</protein>
<evidence type="ECO:0000313" key="3">
    <source>
        <dbReference type="Proteomes" id="UP001227101"/>
    </source>
</evidence>
<feature type="region of interest" description="Disordered" evidence="1">
    <location>
        <begin position="96"/>
        <end position="133"/>
    </location>
</feature>
<evidence type="ECO:0000313" key="2">
    <source>
        <dbReference type="EMBL" id="WIV59072.1"/>
    </source>
</evidence>
<evidence type="ECO:0000256" key="1">
    <source>
        <dbReference type="SAM" id="MobiDB-lite"/>
    </source>
</evidence>
<organism evidence="2 3">
    <name type="scientific">Amycolatopsis nalaikhensis</name>
    <dbReference type="NCBI Taxonomy" id="715472"/>
    <lineage>
        <taxon>Bacteria</taxon>
        <taxon>Bacillati</taxon>
        <taxon>Actinomycetota</taxon>
        <taxon>Actinomycetes</taxon>
        <taxon>Pseudonocardiales</taxon>
        <taxon>Pseudonocardiaceae</taxon>
        <taxon>Amycolatopsis</taxon>
    </lineage>
</organism>
<reference evidence="2 3" key="1">
    <citation type="submission" date="2023-06" db="EMBL/GenBank/DDBJ databases">
        <authorList>
            <person name="Oyuntsetseg B."/>
            <person name="Kim S.B."/>
        </authorList>
    </citation>
    <scope>NUCLEOTIDE SEQUENCE [LARGE SCALE GENOMIC DNA]</scope>
    <source>
        <strain evidence="2 3">2-2</strain>
    </source>
</reference>
<gene>
    <name evidence="2" type="ORF">QP939_10770</name>
</gene>
<dbReference type="Proteomes" id="UP001227101">
    <property type="component" value="Chromosome"/>
</dbReference>
<keyword evidence="3" id="KW-1185">Reference proteome</keyword>
<feature type="compositionally biased region" description="Basic and acidic residues" evidence="1">
    <location>
        <begin position="105"/>
        <end position="133"/>
    </location>
</feature>
<dbReference type="RefSeq" id="WP_285456530.1">
    <property type="nucleotide sequence ID" value="NZ_CP127173.1"/>
</dbReference>
<proteinExistence type="predicted"/>
<sequence length="133" mass="15333">MSRDQLELAADAFVFVVRVGPREGRKFYCLVDQVPTRRTPVLLEVRPRANEVGWVVVIYAQPDTVIVDYFRPNRSKNHFAQLRTFNRTYLILTQNTEGVPTGTRGKSEASQEQHGTNRERNNEYGADDRNGRH</sequence>